<gene>
    <name evidence="2 4" type="primary">Odf4</name>
    <name evidence="2" type="ORF">rCG_34163</name>
</gene>
<dbReference type="EMBL" id="CH473948">
    <property type="protein sequence ID" value="EDM04821.1"/>
    <property type="molecule type" value="Genomic_DNA"/>
</dbReference>
<name>A6HFL6_RAT</name>
<dbReference type="RGD" id="1359332">
    <property type="gene designation" value="Odf4"/>
</dbReference>
<dbReference type="AlphaFoldDB" id="A6HFL6"/>
<evidence type="ECO:0000313" key="4">
    <source>
        <dbReference type="RGD" id="1359332"/>
    </source>
</evidence>
<sequence length="57" mass="5951">MSSSSINATCSSSVPVSLMNTSQISKSQADILDPTQDDQKPLSSDNIALPPNPDTTD</sequence>
<evidence type="ECO:0000256" key="1">
    <source>
        <dbReference type="SAM" id="MobiDB-lite"/>
    </source>
</evidence>
<evidence type="ECO:0000313" key="2">
    <source>
        <dbReference type="EMBL" id="EDM04821.1"/>
    </source>
</evidence>
<feature type="region of interest" description="Disordered" evidence="1">
    <location>
        <begin position="24"/>
        <end position="57"/>
    </location>
</feature>
<accession>A6HFL6</accession>
<reference evidence="2 3" key="1">
    <citation type="submission" date="2005-07" db="EMBL/GenBank/DDBJ databases">
        <authorList>
            <person name="Mural R.J."/>
            <person name="Li P.W."/>
            <person name="Adams M.D."/>
            <person name="Amanatides P.G."/>
            <person name="Baden-Tillson H."/>
            <person name="Barnstead M."/>
            <person name="Chin S.H."/>
            <person name="Dew I."/>
            <person name="Evans C.A."/>
            <person name="Ferriera S."/>
            <person name="Flanigan M."/>
            <person name="Fosler C."/>
            <person name="Glodek A."/>
            <person name="Gu Z."/>
            <person name="Holt R.A."/>
            <person name="Jennings D."/>
            <person name="Kraft C.L."/>
            <person name="Lu F."/>
            <person name="Nguyen T."/>
            <person name="Nusskern D.R."/>
            <person name="Pfannkoch C.M."/>
            <person name="Sitter C."/>
            <person name="Sutton G.G."/>
            <person name="Venter J.C."/>
            <person name="Wang Z."/>
            <person name="Woodage T."/>
            <person name="Zheng X.H."/>
            <person name="Zhong F."/>
        </authorList>
    </citation>
    <scope>NUCLEOTIDE SEQUENCE [LARGE SCALE GENOMIC DNA]</scope>
    <source>
        <strain>BN</strain>
        <strain evidence="3">Sprague-Dawley</strain>
    </source>
</reference>
<protein>
    <submittedName>
        <fullName evidence="2">Outer dense fiber of sperm tails 4</fullName>
    </submittedName>
</protein>
<dbReference type="Proteomes" id="UP000234681">
    <property type="component" value="Chromosome 10"/>
</dbReference>
<organism evidence="2 3">
    <name type="scientific">Rattus norvegicus</name>
    <name type="common">Rat</name>
    <dbReference type="NCBI Taxonomy" id="10116"/>
    <lineage>
        <taxon>Eukaryota</taxon>
        <taxon>Metazoa</taxon>
        <taxon>Chordata</taxon>
        <taxon>Craniata</taxon>
        <taxon>Vertebrata</taxon>
        <taxon>Euteleostomi</taxon>
        <taxon>Mammalia</taxon>
        <taxon>Eutheria</taxon>
        <taxon>Euarchontoglires</taxon>
        <taxon>Glires</taxon>
        <taxon>Rodentia</taxon>
        <taxon>Myomorpha</taxon>
        <taxon>Muroidea</taxon>
        <taxon>Muridae</taxon>
        <taxon>Murinae</taxon>
        <taxon>Rattus</taxon>
    </lineage>
</organism>
<proteinExistence type="predicted"/>
<evidence type="ECO:0000313" key="3">
    <source>
        <dbReference type="Proteomes" id="UP000234681"/>
    </source>
</evidence>